<protein>
    <submittedName>
        <fullName evidence="3">Peptidoglycan-binding protein</fullName>
    </submittedName>
</protein>
<feature type="region of interest" description="Disordered" evidence="1">
    <location>
        <begin position="60"/>
        <end position="128"/>
    </location>
</feature>
<dbReference type="Gene3D" id="1.10.101.10">
    <property type="entry name" value="PGBD-like superfamily/PGBD"/>
    <property type="match status" value="1"/>
</dbReference>
<accession>A0ABT0D8U1</accession>
<reference evidence="3 4" key="1">
    <citation type="submission" date="2022-04" db="EMBL/GenBank/DDBJ databases">
        <authorList>
            <person name="Grouzdev D.S."/>
            <person name="Pantiukh K.S."/>
            <person name="Krutkina M.S."/>
        </authorList>
    </citation>
    <scope>NUCLEOTIDE SEQUENCE [LARGE SCALE GENOMIC DNA]</scope>
    <source>
        <strain evidence="3 4">6x-1</strain>
    </source>
</reference>
<gene>
    <name evidence="3" type="ORF">MWN34_05535</name>
</gene>
<evidence type="ECO:0000256" key="1">
    <source>
        <dbReference type="SAM" id="MobiDB-lite"/>
    </source>
</evidence>
<dbReference type="InterPro" id="IPR036366">
    <property type="entry name" value="PGBDSf"/>
</dbReference>
<dbReference type="EMBL" id="JALKCH010000003">
    <property type="protein sequence ID" value="MCK0196373.1"/>
    <property type="molecule type" value="Genomic_DNA"/>
</dbReference>
<dbReference type="InterPro" id="IPR036365">
    <property type="entry name" value="PGBD-like_sf"/>
</dbReference>
<dbReference type="SUPFAM" id="SSF47090">
    <property type="entry name" value="PGBD-like"/>
    <property type="match status" value="1"/>
</dbReference>
<feature type="compositionally biased region" description="Pro residues" evidence="1">
    <location>
        <begin position="112"/>
        <end position="123"/>
    </location>
</feature>
<comment type="caution">
    <text evidence="3">The sequence shown here is derived from an EMBL/GenBank/DDBJ whole genome shotgun (WGS) entry which is preliminary data.</text>
</comment>
<evidence type="ECO:0000259" key="2">
    <source>
        <dbReference type="Pfam" id="PF01471"/>
    </source>
</evidence>
<dbReference type="Proteomes" id="UP001203284">
    <property type="component" value="Unassembled WGS sequence"/>
</dbReference>
<dbReference type="RefSeq" id="WP_247027388.1">
    <property type="nucleotide sequence ID" value="NZ_JALKCH010000003.1"/>
</dbReference>
<proteinExistence type="predicted"/>
<dbReference type="Pfam" id="PF01471">
    <property type="entry name" value="PG_binding_1"/>
    <property type="match status" value="1"/>
</dbReference>
<dbReference type="InterPro" id="IPR002477">
    <property type="entry name" value="Peptidoglycan-bd-like"/>
</dbReference>
<evidence type="ECO:0000313" key="3">
    <source>
        <dbReference type="EMBL" id="MCK0196373.1"/>
    </source>
</evidence>
<keyword evidence="4" id="KW-1185">Reference proteome</keyword>
<sequence length="236" mass="23922">MARSLFAELTEDDIAFQRGRSSALGGLLPTRRSDVLITLLCLAGACAVVVNALSFQTATRGPASSRGAAPATSVPLPVAAPSPTERTALPQADDGDDDAPLPPSKPAANMPAPAPAVPTPAAKPRPAAQAIGAPVQLGAASPAPVAAKPSGIASLLGGDAAVARPPADVAVSPRVMEVQKALAKLGYGPLKIDGRTGGMTEEAIKRFERDRRLPITGQVNDPLVRELNAVSGMAIR</sequence>
<organism evidence="3 4">
    <name type="scientific">Ancylobacter crimeensis</name>
    <dbReference type="NCBI Taxonomy" id="2579147"/>
    <lineage>
        <taxon>Bacteria</taxon>
        <taxon>Pseudomonadati</taxon>
        <taxon>Pseudomonadota</taxon>
        <taxon>Alphaproteobacteria</taxon>
        <taxon>Hyphomicrobiales</taxon>
        <taxon>Xanthobacteraceae</taxon>
        <taxon>Ancylobacter</taxon>
    </lineage>
</organism>
<evidence type="ECO:0000313" key="4">
    <source>
        <dbReference type="Proteomes" id="UP001203284"/>
    </source>
</evidence>
<name>A0ABT0D8U1_9HYPH</name>
<feature type="domain" description="Peptidoglycan binding-like" evidence="2">
    <location>
        <begin position="173"/>
        <end position="221"/>
    </location>
</feature>